<reference evidence="1" key="2">
    <citation type="submission" date="2025-08" db="UniProtKB">
        <authorList>
            <consortium name="RefSeq"/>
        </authorList>
    </citation>
    <scope>IDENTIFICATION</scope>
</reference>
<reference evidence="1" key="1">
    <citation type="submission" date="2025-02" db="EMBL/GenBank/DDBJ databases">
        <authorList>
            <consortium name="NCBI Genome Project"/>
        </authorList>
    </citation>
    <scope>NUCLEOTIDE SEQUENCE</scope>
</reference>
<sequence length="235" mass="25570">MGRSGLASFRARSYGFSGMSGEANHNPFPFVCLFNASSGDTGIARPRLLDPSTRYSILPPRMEQNEEVNLEEIVDEETIKLGVNATPQFIGALTEMTSLDAAHSLHGDFRHISITDQPLTKDDEQRRADLDKDMLDLGSGLTLGISYLGMPGAQQSMSQILKYYVAVGADGWRLPIATTQNCLDLCSRNLARSAADLPRLTGAGHQWLDSLVVPFRVTAAGLDIAQCHASDCREI</sequence>
<gene>
    <name evidence="1" type="ORF">An08g07950</name>
</gene>
<accession>A0AAJ8E1P4</accession>
<evidence type="ECO:0000313" key="1">
    <source>
        <dbReference type="RefSeq" id="XP_059604145.1"/>
    </source>
</evidence>
<dbReference type="AlphaFoldDB" id="A0AAJ8E1P4"/>
<protein>
    <submittedName>
        <fullName evidence="1">Uncharacterized protein</fullName>
    </submittedName>
</protein>
<dbReference type="KEGG" id="ang:An08g07950"/>
<dbReference type="GeneID" id="4983114"/>
<dbReference type="RefSeq" id="XP_059604145.1">
    <property type="nucleotide sequence ID" value="XM_059749213.1"/>
</dbReference>
<proteinExistence type="predicted"/>
<name>A0AAJ8E1P4_ASPNG</name>
<organism evidence="1">
    <name type="scientific">Aspergillus niger</name>
    <dbReference type="NCBI Taxonomy" id="5061"/>
    <lineage>
        <taxon>Eukaryota</taxon>
        <taxon>Fungi</taxon>
        <taxon>Dikarya</taxon>
        <taxon>Ascomycota</taxon>
        <taxon>Pezizomycotina</taxon>
        <taxon>Eurotiomycetes</taxon>
        <taxon>Eurotiomycetidae</taxon>
        <taxon>Eurotiales</taxon>
        <taxon>Aspergillaceae</taxon>
        <taxon>Aspergillus</taxon>
        <taxon>Aspergillus subgen. Circumdati</taxon>
    </lineage>
</organism>
<dbReference type="VEuPathDB" id="FungiDB:An08g07950"/>